<proteinExistence type="predicted"/>
<evidence type="ECO:0000256" key="4">
    <source>
        <dbReference type="PROSITE-ProRule" id="PRU00335"/>
    </source>
</evidence>
<keyword evidence="1" id="KW-0805">Transcription regulation</keyword>
<dbReference type="InterPro" id="IPR001647">
    <property type="entry name" value="HTH_TetR"/>
</dbReference>
<accession>A0A1V2I518</accession>
<keyword evidence="7" id="KW-1185">Reference proteome</keyword>
<dbReference type="OrthoDB" id="4214267at2"/>
<dbReference type="Pfam" id="PF00440">
    <property type="entry name" value="TetR_N"/>
    <property type="match status" value="1"/>
</dbReference>
<dbReference type="InterPro" id="IPR009057">
    <property type="entry name" value="Homeodomain-like_sf"/>
</dbReference>
<organism evidence="6 7">
    <name type="scientific">Pseudofrankia asymbiotica</name>
    <dbReference type="NCBI Taxonomy" id="1834516"/>
    <lineage>
        <taxon>Bacteria</taxon>
        <taxon>Bacillati</taxon>
        <taxon>Actinomycetota</taxon>
        <taxon>Actinomycetes</taxon>
        <taxon>Frankiales</taxon>
        <taxon>Frankiaceae</taxon>
        <taxon>Pseudofrankia</taxon>
    </lineage>
</organism>
<name>A0A1V2I518_9ACTN</name>
<dbReference type="Proteomes" id="UP000188929">
    <property type="component" value="Unassembled WGS sequence"/>
</dbReference>
<keyword evidence="3" id="KW-0804">Transcription</keyword>
<dbReference type="EMBL" id="MOMC01000056">
    <property type="protein sequence ID" value="ONH25881.1"/>
    <property type="molecule type" value="Genomic_DNA"/>
</dbReference>
<evidence type="ECO:0000256" key="3">
    <source>
        <dbReference type="ARBA" id="ARBA00023163"/>
    </source>
</evidence>
<evidence type="ECO:0000313" key="7">
    <source>
        <dbReference type="Proteomes" id="UP000188929"/>
    </source>
</evidence>
<dbReference type="GO" id="GO:0003677">
    <property type="term" value="F:DNA binding"/>
    <property type="evidence" value="ECO:0007669"/>
    <property type="project" value="UniProtKB-UniRule"/>
</dbReference>
<keyword evidence="2 4" id="KW-0238">DNA-binding</keyword>
<dbReference type="AlphaFoldDB" id="A0A1V2I518"/>
<dbReference type="PRINTS" id="PR00455">
    <property type="entry name" value="HTHTETR"/>
</dbReference>
<dbReference type="PROSITE" id="PS50977">
    <property type="entry name" value="HTH_TETR_2"/>
    <property type="match status" value="1"/>
</dbReference>
<gene>
    <name evidence="6" type="ORF">BL253_26445</name>
</gene>
<evidence type="ECO:0000256" key="1">
    <source>
        <dbReference type="ARBA" id="ARBA00023015"/>
    </source>
</evidence>
<sequence>MLDAAAELFYRQGVGMGVEALCQAAGVSKRSMYQLFDSKDAVIAASLDRWAQTLRTQMFPAAGDARPPRERILEVFEWLEAASADPDFRGCPFVATAVEVKNPAHPAAAVARRHKQALTDFFAVETRRAGAPDPVLLAEQLTMIYDGASARAVVRAQPLGGIAVTTAALLLETAGVLEDEGGRPAGRSMRVS</sequence>
<evidence type="ECO:0000313" key="6">
    <source>
        <dbReference type="EMBL" id="ONH25881.1"/>
    </source>
</evidence>
<reference evidence="7" key="1">
    <citation type="submission" date="2016-10" db="EMBL/GenBank/DDBJ databases">
        <title>Frankia sp. NRRL B-16386 Genome sequencing.</title>
        <authorList>
            <person name="Ghodhbane-Gtari F."/>
            <person name="Swanson E."/>
            <person name="Gueddou A."/>
            <person name="Hezbri K."/>
            <person name="Ktari K."/>
            <person name="Nouioui I."/>
            <person name="Morris K."/>
            <person name="Simpson S."/>
            <person name="Abebe-Akele F."/>
            <person name="Thomas K."/>
            <person name="Gtari M."/>
            <person name="Tisa L.S."/>
        </authorList>
    </citation>
    <scope>NUCLEOTIDE SEQUENCE [LARGE SCALE GENOMIC DNA]</scope>
    <source>
        <strain evidence="7">NRRL B-16386</strain>
    </source>
</reference>
<evidence type="ECO:0000256" key="2">
    <source>
        <dbReference type="ARBA" id="ARBA00023125"/>
    </source>
</evidence>
<feature type="DNA-binding region" description="H-T-H motif" evidence="4">
    <location>
        <begin position="17"/>
        <end position="36"/>
    </location>
</feature>
<comment type="caution">
    <text evidence="6">The sequence shown here is derived from an EMBL/GenBank/DDBJ whole genome shotgun (WGS) entry which is preliminary data.</text>
</comment>
<dbReference type="Gene3D" id="1.10.357.10">
    <property type="entry name" value="Tetracycline Repressor, domain 2"/>
    <property type="match status" value="1"/>
</dbReference>
<protein>
    <submittedName>
        <fullName evidence="6">TetR family transcriptional regulator</fullName>
    </submittedName>
</protein>
<dbReference type="SUPFAM" id="SSF46689">
    <property type="entry name" value="Homeodomain-like"/>
    <property type="match status" value="1"/>
</dbReference>
<dbReference type="InterPro" id="IPR036271">
    <property type="entry name" value="Tet_transcr_reg_TetR-rel_C_sf"/>
</dbReference>
<dbReference type="SUPFAM" id="SSF48498">
    <property type="entry name" value="Tetracyclin repressor-like, C-terminal domain"/>
    <property type="match status" value="1"/>
</dbReference>
<feature type="domain" description="HTH tetR-type" evidence="5">
    <location>
        <begin position="1"/>
        <end position="54"/>
    </location>
</feature>
<dbReference type="PANTHER" id="PTHR47506:SF1">
    <property type="entry name" value="HTH-TYPE TRANSCRIPTIONAL REGULATOR YJDC"/>
    <property type="match status" value="1"/>
</dbReference>
<dbReference type="RefSeq" id="WP_076820099.1">
    <property type="nucleotide sequence ID" value="NZ_MOMC01000056.1"/>
</dbReference>
<evidence type="ECO:0000259" key="5">
    <source>
        <dbReference type="PROSITE" id="PS50977"/>
    </source>
</evidence>
<dbReference type="PANTHER" id="PTHR47506">
    <property type="entry name" value="TRANSCRIPTIONAL REGULATORY PROTEIN"/>
    <property type="match status" value="1"/>
</dbReference>